<dbReference type="InterPro" id="IPR011989">
    <property type="entry name" value="ARM-like"/>
</dbReference>
<name>A0AA36DPG3_CYLNA</name>
<accession>A0AA36DPG3</accession>
<feature type="domain" description="TOG" evidence="2">
    <location>
        <begin position="235"/>
        <end position="467"/>
    </location>
</feature>
<dbReference type="GO" id="GO:0000226">
    <property type="term" value="P:microtubule cytoskeleton organization"/>
    <property type="evidence" value="ECO:0007669"/>
    <property type="project" value="UniProtKB-ARBA"/>
</dbReference>
<protein>
    <recommendedName>
        <fullName evidence="2">TOG domain-containing protein</fullName>
    </recommendedName>
</protein>
<dbReference type="SUPFAM" id="SSF48371">
    <property type="entry name" value="ARM repeat"/>
    <property type="match status" value="1"/>
</dbReference>
<dbReference type="InterPro" id="IPR034085">
    <property type="entry name" value="TOG"/>
</dbReference>
<dbReference type="InterPro" id="IPR024395">
    <property type="entry name" value="CLASP_N_dom"/>
</dbReference>
<dbReference type="Pfam" id="PF12348">
    <property type="entry name" value="CLASP_N"/>
    <property type="match status" value="1"/>
</dbReference>
<feature type="compositionally biased region" description="Polar residues" evidence="1">
    <location>
        <begin position="42"/>
        <end position="61"/>
    </location>
</feature>
<dbReference type="EMBL" id="CATQJL010000001">
    <property type="protein sequence ID" value="CAJ0590354.1"/>
    <property type="molecule type" value="Genomic_DNA"/>
</dbReference>
<evidence type="ECO:0000313" key="3">
    <source>
        <dbReference type="EMBL" id="CAJ0590354.1"/>
    </source>
</evidence>
<feature type="region of interest" description="Disordered" evidence="1">
    <location>
        <begin position="40"/>
        <end position="64"/>
    </location>
</feature>
<evidence type="ECO:0000313" key="4">
    <source>
        <dbReference type="Proteomes" id="UP001176961"/>
    </source>
</evidence>
<keyword evidence="4" id="KW-1185">Reference proteome</keyword>
<dbReference type="AlphaFoldDB" id="A0AA36DPG3"/>
<dbReference type="Gene3D" id="1.25.10.10">
    <property type="entry name" value="Leucine-rich Repeat Variant"/>
    <property type="match status" value="2"/>
</dbReference>
<evidence type="ECO:0000256" key="1">
    <source>
        <dbReference type="SAM" id="MobiDB-lite"/>
    </source>
</evidence>
<dbReference type="SMART" id="SM01349">
    <property type="entry name" value="TOG"/>
    <property type="match status" value="1"/>
</dbReference>
<dbReference type="InterPro" id="IPR016024">
    <property type="entry name" value="ARM-type_fold"/>
</dbReference>
<feature type="region of interest" description="Disordered" evidence="1">
    <location>
        <begin position="211"/>
        <end position="240"/>
    </location>
</feature>
<comment type="caution">
    <text evidence="3">The sequence shown here is derived from an EMBL/GenBank/DDBJ whole genome shotgun (WGS) entry which is preliminary data.</text>
</comment>
<dbReference type="PANTHER" id="PTHR21567:SF87">
    <property type="entry name" value="CRESCERIN-LIKE PROTEIN CHE-12"/>
    <property type="match status" value="1"/>
</dbReference>
<dbReference type="GO" id="GO:0005929">
    <property type="term" value="C:cilium"/>
    <property type="evidence" value="ECO:0007669"/>
    <property type="project" value="TreeGrafter"/>
</dbReference>
<gene>
    <name evidence="3" type="ORF">CYNAS_LOCUS2337</name>
</gene>
<dbReference type="GO" id="GO:0008017">
    <property type="term" value="F:microtubule binding"/>
    <property type="evidence" value="ECO:0007669"/>
    <property type="project" value="TreeGrafter"/>
</dbReference>
<proteinExistence type="predicted"/>
<dbReference type="Proteomes" id="UP001176961">
    <property type="component" value="Unassembled WGS sequence"/>
</dbReference>
<dbReference type="PANTHER" id="PTHR21567">
    <property type="entry name" value="CLASP"/>
    <property type="match status" value="1"/>
</dbReference>
<organism evidence="3 4">
    <name type="scientific">Cylicocyclus nassatus</name>
    <name type="common">Nematode worm</name>
    <dbReference type="NCBI Taxonomy" id="53992"/>
    <lineage>
        <taxon>Eukaryota</taxon>
        <taxon>Metazoa</taxon>
        <taxon>Ecdysozoa</taxon>
        <taxon>Nematoda</taxon>
        <taxon>Chromadorea</taxon>
        <taxon>Rhabditida</taxon>
        <taxon>Rhabditina</taxon>
        <taxon>Rhabditomorpha</taxon>
        <taxon>Strongyloidea</taxon>
        <taxon>Strongylidae</taxon>
        <taxon>Cylicocyclus</taxon>
    </lineage>
</organism>
<feature type="region of interest" description="Disordered" evidence="1">
    <location>
        <begin position="105"/>
        <end position="151"/>
    </location>
</feature>
<sequence>MGSAVTRASSAKVRPVQRAVMLEQGRTTTSLDADLSCARKSLTPSSSTGSWHMPKRTNSLASEDRSISAAISRVSQKNIEVTAIPNGVPPPEGYKKNELNNNHIPLKKPIGTPPSNLSKAKSEGSLNEEVENSPPANNDDMPIKPAKGGQYFDELTHSDGYGALVKKSVSHHSLPVNATNHAPLKNSKSIPVKKNHVNGKIVPSASHKNLSNGHANGKLPKAAQPTTPGRGAANGIPSGQKTVQSALKKIESEEWSDKVDGINLISELSASNPKEVADHMHEVVVAVLNECKNLRSCVSRVALVCAGTLTQNMKSKMDTELDKLCHTLIYRAGDVSNAFIREDANEALEKVVKHASAGKALHSIITAGSKSKNNTIRASCAGFVGTLVSRMGVSLLLNTPDQLSKIVPHLIAFCKDANPQVRMHGKQTLLSLSQDPDFEKQLKKSISDSELKAVKEILADIGKKGGIDSLDSTSTSLGASLSRSGSIRKAVQRKLPDNVQLDLDEIKADLTAAGWERRIGGLKRFLEMTITAPKAIASDTKLMEAFIGRLNDINSKVSLEGLDTYLASLGILSKMYSAESHLKAVLNQLVLALMSHLSSKSEEHRTTAQKCLRDTVVQIDPASLSPAMAAATRKANIKQKPYMLSMFNRLNFKLYPAKPKQVEVVALPILWDSLKSGVADLEMKKAVTEFAKGLTQLMGERALLDQASMELDPSRKKLLESLIR</sequence>
<evidence type="ECO:0000259" key="2">
    <source>
        <dbReference type="SMART" id="SM01349"/>
    </source>
</evidence>
<dbReference type="GO" id="GO:0005881">
    <property type="term" value="C:cytoplasmic microtubule"/>
    <property type="evidence" value="ECO:0007669"/>
    <property type="project" value="TreeGrafter"/>
</dbReference>
<reference evidence="3" key="1">
    <citation type="submission" date="2023-07" db="EMBL/GenBank/DDBJ databases">
        <authorList>
            <consortium name="CYATHOMIX"/>
        </authorList>
    </citation>
    <scope>NUCLEOTIDE SEQUENCE</scope>
    <source>
        <strain evidence="3">N/A</strain>
    </source>
</reference>